<dbReference type="PaxDb" id="2850-Phatr49278"/>
<dbReference type="PANTHER" id="PTHR22950:SF458">
    <property type="entry name" value="SODIUM-COUPLED NEUTRAL AMINO ACID TRANSPORTER 11-RELATED"/>
    <property type="match status" value="1"/>
</dbReference>
<evidence type="ECO:0000256" key="7">
    <source>
        <dbReference type="ARBA" id="ARBA00023136"/>
    </source>
</evidence>
<feature type="transmembrane region" description="Helical" evidence="8">
    <location>
        <begin position="387"/>
        <end position="406"/>
    </location>
</feature>
<feature type="transmembrane region" description="Helical" evidence="8">
    <location>
        <begin position="181"/>
        <end position="212"/>
    </location>
</feature>
<evidence type="ECO:0000256" key="1">
    <source>
        <dbReference type="ARBA" id="ARBA00004141"/>
    </source>
</evidence>
<dbReference type="GeneID" id="7195568"/>
<dbReference type="Proteomes" id="UP000000759">
    <property type="component" value="Chromosome 21"/>
</dbReference>
<evidence type="ECO:0000256" key="6">
    <source>
        <dbReference type="ARBA" id="ARBA00022989"/>
    </source>
</evidence>
<sequence length="618" mass="67544">MGLMAQSAMTDGGEDALVNSELMNEVQLQQVDNFAETAAGQDGKLPLRSLNTQHSFLSYIQKSPLLTKARIFQDKGSEPDYRSTHEPRHHVLLLREQQVSLELLKPDHSSQARKSSPMVAMINMVATVCGGGVLSLPLAFSKAGILPTTLLMIYGALTTDLSLYLLVACARRTGGRSYGDVAMAAFGSAAQVVTTVTLTTMLCGALIAYQVLVKDVWTPVLLTTVPGLSVSLGKLSDREASNLLLAGILLLAMPLLLKRDLHALRHTCYVGFGSCILLLVAVFFRAAQKIRHQSVHAAINWYSTDPADWLFCFPIVVLCFFCSYNILEVHAQLMHPTRLQIKRVIDHSMMICLVLFYTVGLCGYLYAGTATADNILLNFPFQDSAVLAGRIGFCFTLLFGLPLVLLPCREAALSIPAHWRAWRQDVAETRKFRLLARERNNYGAHLIVNGVDFDATEPHLVSKTRHGASLRYGTACIEQTLSADETDGTATNSANSSWTQLVNSDEQGMRTVDSCPNDCFLQSWKEQFSNVVPTVVILLVTYFVAISVPGVAAVWSICGSSMAIWIAFIVPTACYLKIREHKGLTLLASAAWLLLITSAIAMVLCTRQAVQNATSGSF</sequence>
<dbReference type="KEGG" id="pti:PHATRDRAFT_49278"/>
<reference evidence="11" key="2">
    <citation type="submission" date="2008-08" db="EMBL/GenBank/DDBJ databases">
        <authorList>
            <consortium name="Diatom Consortium"/>
            <person name="Grigoriev I."/>
            <person name="Grimwood J."/>
            <person name="Kuo A."/>
            <person name="Otillar R.P."/>
            <person name="Salamov A."/>
            <person name="Detter J.C."/>
            <person name="Lindquist E."/>
            <person name="Shapiro H."/>
            <person name="Lucas S."/>
            <person name="Glavina del Rio T."/>
            <person name="Pitluck S."/>
            <person name="Rokhsar D."/>
            <person name="Bowler C."/>
        </authorList>
    </citation>
    <scope>GENOME REANNOTATION</scope>
    <source>
        <strain evidence="11">CCAP 1055/1</strain>
    </source>
</reference>
<evidence type="ECO:0000259" key="9">
    <source>
        <dbReference type="Pfam" id="PF01490"/>
    </source>
</evidence>
<evidence type="ECO:0000313" key="10">
    <source>
        <dbReference type="EMBL" id="EEC44666.1"/>
    </source>
</evidence>
<keyword evidence="5" id="KW-0029">Amino-acid transport</keyword>
<keyword evidence="3" id="KW-0813">Transport</keyword>
<evidence type="ECO:0000313" key="11">
    <source>
        <dbReference type="Proteomes" id="UP000000759"/>
    </source>
</evidence>
<feature type="transmembrane region" description="Helical" evidence="8">
    <location>
        <begin position="348"/>
        <end position="367"/>
    </location>
</feature>
<dbReference type="GO" id="GO:0016020">
    <property type="term" value="C:membrane"/>
    <property type="evidence" value="ECO:0007669"/>
    <property type="project" value="UniProtKB-SubCell"/>
</dbReference>
<keyword evidence="7 8" id="KW-0472">Membrane</keyword>
<feature type="domain" description="Amino acid transporter transmembrane" evidence="9">
    <location>
        <begin position="113"/>
        <end position="608"/>
    </location>
</feature>
<dbReference type="InParanoid" id="B7GA29"/>
<proteinExistence type="inferred from homology"/>
<keyword evidence="11" id="KW-1185">Reference proteome</keyword>
<dbReference type="eggNOG" id="KOG1305">
    <property type="taxonomic scope" value="Eukaryota"/>
</dbReference>
<dbReference type="HOGENOM" id="CLU_445173_0_0_1"/>
<feature type="transmembrane region" description="Helical" evidence="8">
    <location>
        <begin position="118"/>
        <end position="139"/>
    </location>
</feature>
<feature type="transmembrane region" description="Helical" evidence="8">
    <location>
        <begin position="583"/>
        <end position="604"/>
    </location>
</feature>
<keyword evidence="6 8" id="KW-1133">Transmembrane helix</keyword>
<feature type="transmembrane region" description="Helical" evidence="8">
    <location>
        <begin position="307"/>
        <end position="327"/>
    </location>
</feature>
<dbReference type="RefSeq" id="XP_002183997.1">
    <property type="nucleotide sequence ID" value="XM_002183961.1"/>
</dbReference>
<dbReference type="GO" id="GO:0015179">
    <property type="term" value="F:L-amino acid transmembrane transporter activity"/>
    <property type="evidence" value="ECO:0007669"/>
    <property type="project" value="TreeGrafter"/>
</dbReference>
<dbReference type="InterPro" id="IPR013057">
    <property type="entry name" value="AA_transpt_TM"/>
</dbReference>
<dbReference type="OrthoDB" id="438545at2759"/>
<feature type="transmembrane region" description="Helical" evidence="8">
    <location>
        <begin position="240"/>
        <end position="257"/>
    </location>
</feature>
<keyword evidence="4 8" id="KW-0812">Transmembrane</keyword>
<evidence type="ECO:0000256" key="4">
    <source>
        <dbReference type="ARBA" id="ARBA00022692"/>
    </source>
</evidence>
<evidence type="ECO:0000256" key="2">
    <source>
        <dbReference type="ARBA" id="ARBA00008066"/>
    </source>
</evidence>
<feature type="transmembrane region" description="Helical" evidence="8">
    <location>
        <begin position="269"/>
        <end position="287"/>
    </location>
</feature>
<gene>
    <name evidence="10" type="ORF">PHATRDRAFT_49278</name>
</gene>
<protein>
    <recommendedName>
        <fullName evidence="9">Amino acid transporter transmembrane domain-containing protein</fullName>
    </recommendedName>
</protein>
<dbReference type="STRING" id="556484.B7GA29"/>
<dbReference type="OMA" id="SFPIVTC"/>
<comment type="similarity">
    <text evidence="2">Belongs to the amino acid/polyamine transporter 2 family.</text>
</comment>
<organism evidence="10 11">
    <name type="scientific">Phaeodactylum tricornutum (strain CCAP 1055/1)</name>
    <dbReference type="NCBI Taxonomy" id="556484"/>
    <lineage>
        <taxon>Eukaryota</taxon>
        <taxon>Sar</taxon>
        <taxon>Stramenopiles</taxon>
        <taxon>Ochrophyta</taxon>
        <taxon>Bacillariophyta</taxon>
        <taxon>Bacillariophyceae</taxon>
        <taxon>Bacillariophycidae</taxon>
        <taxon>Naviculales</taxon>
        <taxon>Phaeodactylaceae</taxon>
        <taxon>Phaeodactylum</taxon>
    </lineage>
</organism>
<evidence type="ECO:0000256" key="3">
    <source>
        <dbReference type="ARBA" id="ARBA00022448"/>
    </source>
</evidence>
<feature type="transmembrane region" description="Helical" evidence="8">
    <location>
        <begin position="145"/>
        <end position="169"/>
    </location>
</feature>
<feature type="transmembrane region" description="Helical" evidence="8">
    <location>
        <begin position="554"/>
        <end position="576"/>
    </location>
</feature>
<evidence type="ECO:0000256" key="8">
    <source>
        <dbReference type="SAM" id="Phobius"/>
    </source>
</evidence>
<accession>B7GA29</accession>
<dbReference type="AlphaFoldDB" id="B7GA29"/>
<comment type="subcellular location">
    <subcellularLocation>
        <location evidence="1">Membrane</location>
        <topology evidence="1">Multi-pass membrane protein</topology>
    </subcellularLocation>
</comment>
<feature type="transmembrane region" description="Helical" evidence="8">
    <location>
        <begin position="531"/>
        <end position="548"/>
    </location>
</feature>
<name>B7GA29_PHATC</name>
<dbReference type="PANTHER" id="PTHR22950">
    <property type="entry name" value="AMINO ACID TRANSPORTER"/>
    <property type="match status" value="1"/>
</dbReference>
<dbReference type="EMBL" id="CM000623">
    <property type="protein sequence ID" value="EEC44666.1"/>
    <property type="molecule type" value="Genomic_DNA"/>
</dbReference>
<evidence type="ECO:0000256" key="5">
    <source>
        <dbReference type="ARBA" id="ARBA00022970"/>
    </source>
</evidence>
<reference evidence="10 11" key="1">
    <citation type="journal article" date="2008" name="Nature">
        <title>The Phaeodactylum genome reveals the evolutionary history of diatom genomes.</title>
        <authorList>
            <person name="Bowler C."/>
            <person name="Allen A.E."/>
            <person name="Badger J.H."/>
            <person name="Grimwood J."/>
            <person name="Jabbari K."/>
            <person name="Kuo A."/>
            <person name="Maheswari U."/>
            <person name="Martens C."/>
            <person name="Maumus F."/>
            <person name="Otillar R.P."/>
            <person name="Rayko E."/>
            <person name="Salamov A."/>
            <person name="Vandepoele K."/>
            <person name="Beszteri B."/>
            <person name="Gruber A."/>
            <person name="Heijde M."/>
            <person name="Katinka M."/>
            <person name="Mock T."/>
            <person name="Valentin K."/>
            <person name="Verret F."/>
            <person name="Berges J.A."/>
            <person name="Brownlee C."/>
            <person name="Cadoret J.P."/>
            <person name="Chiovitti A."/>
            <person name="Choi C.J."/>
            <person name="Coesel S."/>
            <person name="De Martino A."/>
            <person name="Detter J.C."/>
            <person name="Durkin C."/>
            <person name="Falciatore A."/>
            <person name="Fournet J."/>
            <person name="Haruta M."/>
            <person name="Huysman M.J."/>
            <person name="Jenkins B.D."/>
            <person name="Jiroutova K."/>
            <person name="Jorgensen R.E."/>
            <person name="Joubert Y."/>
            <person name="Kaplan A."/>
            <person name="Kroger N."/>
            <person name="Kroth P.G."/>
            <person name="La Roche J."/>
            <person name="Lindquist E."/>
            <person name="Lommer M."/>
            <person name="Martin-Jezequel V."/>
            <person name="Lopez P.J."/>
            <person name="Lucas S."/>
            <person name="Mangogna M."/>
            <person name="McGinnis K."/>
            <person name="Medlin L.K."/>
            <person name="Montsant A."/>
            <person name="Oudot-Le Secq M.P."/>
            <person name="Napoli C."/>
            <person name="Obornik M."/>
            <person name="Parker M.S."/>
            <person name="Petit J.L."/>
            <person name="Porcel B.M."/>
            <person name="Poulsen N."/>
            <person name="Robison M."/>
            <person name="Rychlewski L."/>
            <person name="Rynearson T.A."/>
            <person name="Schmutz J."/>
            <person name="Shapiro H."/>
            <person name="Siaut M."/>
            <person name="Stanley M."/>
            <person name="Sussman M.R."/>
            <person name="Taylor A.R."/>
            <person name="Vardi A."/>
            <person name="von Dassow P."/>
            <person name="Vyverman W."/>
            <person name="Willis A."/>
            <person name="Wyrwicz L.S."/>
            <person name="Rokhsar D.S."/>
            <person name="Weissenbach J."/>
            <person name="Armbrust E.V."/>
            <person name="Green B.R."/>
            <person name="Van de Peer Y."/>
            <person name="Grigoriev I.V."/>
        </authorList>
    </citation>
    <scope>NUCLEOTIDE SEQUENCE [LARGE SCALE GENOMIC DNA]</scope>
    <source>
        <strain evidence="10 11">CCAP 1055/1</strain>
    </source>
</reference>
<dbReference type="Pfam" id="PF01490">
    <property type="entry name" value="Aa_trans"/>
    <property type="match status" value="1"/>
</dbReference>